<name>A0A9P6ZW32_9AGAM</name>
<reference evidence="2" key="1">
    <citation type="journal article" date="2020" name="New Phytol.">
        <title>Comparative genomics reveals dynamic genome evolution in host specialist ectomycorrhizal fungi.</title>
        <authorList>
            <person name="Lofgren L.A."/>
            <person name="Nguyen N.H."/>
            <person name="Vilgalys R."/>
            <person name="Ruytinx J."/>
            <person name="Liao H.L."/>
            <person name="Branco S."/>
            <person name="Kuo A."/>
            <person name="LaButti K."/>
            <person name="Lipzen A."/>
            <person name="Andreopoulos W."/>
            <person name="Pangilinan J."/>
            <person name="Riley R."/>
            <person name="Hundley H."/>
            <person name="Na H."/>
            <person name="Barry K."/>
            <person name="Grigoriev I.V."/>
            <person name="Stajich J.E."/>
            <person name="Kennedy P.G."/>
        </authorList>
    </citation>
    <scope>NUCLEOTIDE SEQUENCE</scope>
    <source>
        <strain evidence="2">DOB743</strain>
    </source>
</reference>
<organism evidence="2 3">
    <name type="scientific">Suillus placidus</name>
    <dbReference type="NCBI Taxonomy" id="48579"/>
    <lineage>
        <taxon>Eukaryota</taxon>
        <taxon>Fungi</taxon>
        <taxon>Dikarya</taxon>
        <taxon>Basidiomycota</taxon>
        <taxon>Agaricomycotina</taxon>
        <taxon>Agaricomycetes</taxon>
        <taxon>Agaricomycetidae</taxon>
        <taxon>Boletales</taxon>
        <taxon>Suillineae</taxon>
        <taxon>Suillaceae</taxon>
        <taxon>Suillus</taxon>
    </lineage>
</organism>
<dbReference type="Proteomes" id="UP000714275">
    <property type="component" value="Unassembled WGS sequence"/>
</dbReference>
<feature type="region of interest" description="Disordered" evidence="1">
    <location>
        <begin position="1"/>
        <end position="38"/>
    </location>
</feature>
<dbReference type="PANTHER" id="PTHR36986:SF1">
    <property type="entry name" value="UPF0643 PROTEIN PB2B2.08"/>
    <property type="match status" value="1"/>
</dbReference>
<evidence type="ECO:0000313" key="3">
    <source>
        <dbReference type="Proteomes" id="UP000714275"/>
    </source>
</evidence>
<comment type="caution">
    <text evidence="2">The sequence shown here is derived from an EMBL/GenBank/DDBJ whole genome shotgun (WGS) entry which is preliminary data.</text>
</comment>
<protein>
    <submittedName>
        <fullName evidence="2">Uncharacterized protein</fullName>
    </submittedName>
</protein>
<dbReference type="AlphaFoldDB" id="A0A9P6ZW32"/>
<proteinExistence type="predicted"/>
<keyword evidence="3" id="KW-1185">Reference proteome</keyword>
<dbReference type="PANTHER" id="PTHR36986">
    <property type="entry name" value="UPF0643 PROTEIN PB2B2.08"/>
    <property type="match status" value="1"/>
</dbReference>
<sequence length="273" mass="30811">MSFTLVHSHAEPVQSSESQHPLDIGLVTDGNESERNSDNLDVGFKVIDTERDPHELPTFNSKSLTSPSCTILYLPPLLSSLPHKLGVQLHTSLEQQPMLSETRLSDIDPASLSLHKALHHFHPATPYYAEVPYEEAFNWTELELPEDEEREWYCVAFRSKRLPESESGPLYDADRLAHEEAVLNGGVCNQPLVTLIMYWYGVPDPETGMNLATCIWQSRKHAVAANSRPHHIRAMMLAAASYEIYTLERHKLRKSRGERGVTIEPFDGGEVGW</sequence>
<dbReference type="EMBL" id="JABBWD010000019">
    <property type="protein sequence ID" value="KAG1777742.1"/>
    <property type="molecule type" value="Genomic_DNA"/>
</dbReference>
<dbReference type="OrthoDB" id="2140489at2759"/>
<gene>
    <name evidence="2" type="ORF">EV702DRAFT_969142</name>
</gene>
<accession>A0A9P6ZW32</accession>
<evidence type="ECO:0000256" key="1">
    <source>
        <dbReference type="SAM" id="MobiDB-lite"/>
    </source>
</evidence>
<evidence type="ECO:0000313" key="2">
    <source>
        <dbReference type="EMBL" id="KAG1777742.1"/>
    </source>
</evidence>